<proteinExistence type="predicted"/>
<organism evidence="1 2">
    <name type="scientific">Mycobacteroides abscessus subsp. massiliense</name>
    <dbReference type="NCBI Taxonomy" id="1962118"/>
    <lineage>
        <taxon>Bacteria</taxon>
        <taxon>Bacillati</taxon>
        <taxon>Actinomycetota</taxon>
        <taxon>Actinomycetes</taxon>
        <taxon>Mycobacteriales</taxon>
        <taxon>Mycobacteriaceae</taxon>
        <taxon>Mycobacteroides</taxon>
        <taxon>Mycobacteroides abscessus</taxon>
    </lineage>
</organism>
<evidence type="ECO:0000313" key="1">
    <source>
        <dbReference type="EMBL" id="SKM84119.1"/>
    </source>
</evidence>
<dbReference type="EMBL" id="FVGW01000016">
    <property type="protein sequence ID" value="SKM84119.1"/>
    <property type="molecule type" value="Genomic_DNA"/>
</dbReference>
<sequence length="46" mass="5221">MRIEERLEAKPLGTFSLAGAQMKFSGRMWPYAVCDRCGRECRGKLA</sequence>
<protein>
    <submittedName>
        <fullName evidence="1">Uncharacterized protein</fullName>
    </submittedName>
</protein>
<name>A0A1U1WSU5_9MYCO</name>
<evidence type="ECO:0000313" key="2">
    <source>
        <dbReference type="Proteomes" id="UP000190074"/>
    </source>
</evidence>
<accession>A0A1U1WSU5</accession>
<reference evidence="1 2" key="1">
    <citation type="submission" date="2016-11" db="EMBL/GenBank/DDBJ databases">
        <authorList>
            <consortium name="Pathogen Informatics"/>
        </authorList>
    </citation>
    <scope>NUCLEOTIDE SEQUENCE [LARGE SCALE GENOMIC DNA]</scope>
    <source>
        <strain evidence="1 2">911</strain>
    </source>
</reference>
<dbReference type="AlphaFoldDB" id="A0A1U1WSU5"/>
<gene>
    <name evidence="1" type="ORF">SAMEA2259716_05261</name>
</gene>
<dbReference type="Proteomes" id="UP000190074">
    <property type="component" value="Unassembled WGS sequence"/>
</dbReference>